<sequence>MKTITITDVAKHAKVSKSTVSQYLNKRYEYMSEKTRKKIEETIEELNYQPNIIARSLKQKSTFTVGVVVANILHTFSTQIIRAIENYFYKQGFHIIVCNADDNPEKEKNYIEMLRAKQVDGIIIFPTGDNLDLYKRMKSDQFPIVFMDRTIEELNIATVMLDNHLASKLAVDRFVERGYEKIAIITTSIIHNISPRIERIQGYKDTLVSHGIQFNADYIKTVNAEEIPNALSEFFELKNPPQAILAGNDIVLNEILRFMKKHDMNIPEDVAVIGIDEVPYANFYTPTITTVNQPAIEMANQAAELLLSQINKTGKKDTSVHRLKPNLLSRNSC</sequence>
<dbReference type="GO" id="GO:0003700">
    <property type="term" value="F:DNA-binding transcription factor activity"/>
    <property type="evidence" value="ECO:0007669"/>
    <property type="project" value="TreeGrafter"/>
</dbReference>
<evidence type="ECO:0000313" key="6">
    <source>
        <dbReference type="EMBL" id="PEJ32386.1"/>
    </source>
</evidence>
<reference evidence="5 8" key="2">
    <citation type="submission" date="2018-07" db="EMBL/GenBank/DDBJ databases">
        <title>The molecular basis for the intramolecular migration of carboxyl group in the catabolism of para-hydroxybenzoate via gentisate.</title>
        <authorList>
            <person name="Zhao H."/>
            <person name="Xu Y."/>
            <person name="Lin S."/>
            <person name="Spain J.C."/>
            <person name="Zhou N.-Y."/>
        </authorList>
    </citation>
    <scope>NUCLEOTIDE SEQUENCE [LARGE SCALE GENOMIC DNA]</scope>
    <source>
        <strain evidence="5 8">PHB-7a</strain>
    </source>
</reference>
<proteinExistence type="predicted"/>
<dbReference type="Pfam" id="PF00356">
    <property type="entry name" value="LacI"/>
    <property type="match status" value="1"/>
</dbReference>
<dbReference type="InterPro" id="IPR000843">
    <property type="entry name" value="HTH_LacI"/>
</dbReference>
<reference evidence="6 7" key="1">
    <citation type="submission" date="2017-09" db="EMBL/GenBank/DDBJ databases">
        <title>Large-scale bioinformatics analysis of Bacillus genomes uncovers conserved roles of natural products in bacterial physiology.</title>
        <authorList>
            <consortium name="Agbiome Team Llc"/>
            <person name="Bleich R.M."/>
            <person name="Kirk G.J."/>
            <person name="Santa Maria K.C."/>
            <person name="Allen S.E."/>
            <person name="Farag S."/>
            <person name="Shank E.A."/>
            <person name="Bowers A."/>
        </authorList>
    </citation>
    <scope>NUCLEOTIDE SEQUENCE [LARGE SCALE GENOMIC DNA]</scope>
    <source>
        <strain evidence="6 7">AFS003229</strain>
    </source>
</reference>
<evidence type="ECO:0000313" key="5">
    <source>
        <dbReference type="EMBL" id="AXN37050.1"/>
    </source>
</evidence>
<dbReference type="Gene3D" id="3.40.50.2300">
    <property type="match status" value="2"/>
</dbReference>
<keyword evidence="1" id="KW-0805">Transcription regulation</keyword>
<name>A0AAX0S1B2_9BACI</name>
<dbReference type="EMBL" id="NUEQ01000025">
    <property type="protein sequence ID" value="PEJ32386.1"/>
    <property type="molecule type" value="Genomic_DNA"/>
</dbReference>
<dbReference type="SMART" id="SM00354">
    <property type="entry name" value="HTH_LACI"/>
    <property type="match status" value="1"/>
</dbReference>
<dbReference type="SUPFAM" id="SSF53822">
    <property type="entry name" value="Periplasmic binding protein-like I"/>
    <property type="match status" value="1"/>
</dbReference>
<dbReference type="CDD" id="cd01392">
    <property type="entry name" value="HTH_LacI"/>
    <property type="match status" value="1"/>
</dbReference>
<dbReference type="PROSITE" id="PS50932">
    <property type="entry name" value="HTH_LACI_2"/>
    <property type="match status" value="1"/>
</dbReference>
<evidence type="ECO:0000313" key="8">
    <source>
        <dbReference type="Proteomes" id="UP000260457"/>
    </source>
</evidence>
<dbReference type="PANTHER" id="PTHR30146:SF154">
    <property type="entry name" value="TRANSCRIPTION REGULATOR, MEMBER OF GALR FAMILY"/>
    <property type="match status" value="1"/>
</dbReference>
<evidence type="ECO:0000256" key="1">
    <source>
        <dbReference type="ARBA" id="ARBA00023015"/>
    </source>
</evidence>
<feature type="domain" description="HTH lacI-type" evidence="4">
    <location>
        <begin position="4"/>
        <end position="59"/>
    </location>
</feature>
<dbReference type="CDD" id="cd19977">
    <property type="entry name" value="PBP1_EndR-like"/>
    <property type="match status" value="1"/>
</dbReference>
<dbReference type="PANTHER" id="PTHR30146">
    <property type="entry name" value="LACI-RELATED TRANSCRIPTIONAL REPRESSOR"/>
    <property type="match status" value="1"/>
</dbReference>
<protein>
    <submittedName>
        <fullName evidence="5">LacI family DNA-binding transcriptional regulator</fullName>
    </submittedName>
    <submittedName>
        <fullName evidence="6">LacI family transcriptional regulator</fullName>
    </submittedName>
</protein>
<dbReference type="AlphaFoldDB" id="A0AAX0S1B2"/>
<dbReference type="Proteomes" id="UP000260457">
    <property type="component" value="Chromosome"/>
</dbReference>
<dbReference type="Gene3D" id="1.10.260.40">
    <property type="entry name" value="lambda repressor-like DNA-binding domains"/>
    <property type="match status" value="1"/>
</dbReference>
<dbReference type="Proteomes" id="UP000220106">
    <property type="component" value="Unassembled WGS sequence"/>
</dbReference>
<keyword evidence="3" id="KW-0804">Transcription</keyword>
<dbReference type="InterPro" id="IPR028082">
    <property type="entry name" value="Peripla_BP_I"/>
</dbReference>
<evidence type="ECO:0000259" key="4">
    <source>
        <dbReference type="PROSITE" id="PS50932"/>
    </source>
</evidence>
<dbReference type="RefSeq" id="WP_098176436.1">
    <property type="nucleotide sequence ID" value="NZ_CP030926.1"/>
</dbReference>
<dbReference type="KEGG" id="pbut:DTO10_00700"/>
<keyword evidence="8" id="KW-1185">Reference proteome</keyword>
<evidence type="ECO:0000313" key="7">
    <source>
        <dbReference type="Proteomes" id="UP000220106"/>
    </source>
</evidence>
<keyword evidence="2 5" id="KW-0238">DNA-binding</keyword>
<evidence type="ECO:0000256" key="2">
    <source>
        <dbReference type="ARBA" id="ARBA00023125"/>
    </source>
</evidence>
<organism evidence="6 7">
    <name type="scientific">Peribacillus butanolivorans</name>
    <dbReference type="NCBI Taxonomy" id="421767"/>
    <lineage>
        <taxon>Bacteria</taxon>
        <taxon>Bacillati</taxon>
        <taxon>Bacillota</taxon>
        <taxon>Bacilli</taxon>
        <taxon>Bacillales</taxon>
        <taxon>Bacillaceae</taxon>
        <taxon>Peribacillus</taxon>
    </lineage>
</organism>
<dbReference type="SUPFAM" id="SSF47413">
    <property type="entry name" value="lambda repressor-like DNA-binding domains"/>
    <property type="match status" value="1"/>
</dbReference>
<dbReference type="Pfam" id="PF13377">
    <property type="entry name" value="Peripla_BP_3"/>
    <property type="match status" value="1"/>
</dbReference>
<dbReference type="EMBL" id="CP030926">
    <property type="protein sequence ID" value="AXN37050.1"/>
    <property type="molecule type" value="Genomic_DNA"/>
</dbReference>
<accession>A0AAX0S1B2</accession>
<dbReference type="InterPro" id="IPR010982">
    <property type="entry name" value="Lambda_DNA-bd_dom_sf"/>
</dbReference>
<dbReference type="InterPro" id="IPR046335">
    <property type="entry name" value="LacI/GalR-like_sensor"/>
</dbReference>
<evidence type="ECO:0000256" key="3">
    <source>
        <dbReference type="ARBA" id="ARBA00023163"/>
    </source>
</evidence>
<dbReference type="PROSITE" id="PS00356">
    <property type="entry name" value="HTH_LACI_1"/>
    <property type="match status" value="1"/>
</dbReference>
<dbReference type="GO" id="GO:0000976">
    <property type="term" value="F:transcription cis-regulatory region binding"/>
    <property type="evidence" value="ECO:0007669"/>
    <property type="project" value="TreeGrafter"/>
</dbReference>
<gene>
    <name evidence="6" type="ORF">CN689_14780</name>
    <name evidence="5" type="ORF">DTO10_00700</name>
</gene>